<feature type="signal peptide" evidence="2">
    <location>
        <begin position="1"/>
        <end position="22"/>
    </location>
</feature>
<dbReference type="PANTHER" id="PTHR38847:SF1">
    <property type="entry name" value="PSEUDOURIDINE SYNTHASE RSUA_RLUA-LIKE DOMAIN-CONTAINING PROTEIN"/>
    <property type="match status" value="1"/>
</dbReference>
<protein>
    <submittedName>
        <fullName evidence="3">DUF4360 domain-containing protein</fullName>
    </submittedName>
</protein>
<sequence length="251" mass="28003">MWRNIAQLSFATLMFAGLNANAQTPPGVRVQSLQALGSGCPAGSYSANISPDGQSFSLLLDNYVASSTMQNPISRLMCELRVNFHVPRGWSFAVVSADYRGYAYAEAGTYAVHQALYSFDGSKPRNERPGYENGSTYNFRQQEFRGPYNDNYYIRHDIDPRLAHWSPCRNDDTQTLFLTTFLMSRNLNLSSLVQAQITLDSVDGRVQSQNYRFAWKRCTPGNGGGYNPNPGPVDPGNGRQPRNPGRPPRFP</sequence>
<proteinExistence type="predicted"/>
<keyword evidence="4" id="KW-1185">Reference proteome</keyword>
<dbReference type="EMBL" id="CP093442">
    <property type="protein sequence ID" value="UOF01299.1"/>
    <property type="molecule type" value="Genomic_DNA"/>
</dbReference>
<reference evidence="3" key="1">
    <citation type="submission" date="2022-03" db="EMBL/GenBank/DDBJ databases">
        <title>Genome Identification and Characterization of new species Bdellovibrio reynosense LBG001 sp. nov. from a Mexico soil sample.</title>
        <authorList>
            <person name="Camilli A."/>
            <person name="Ajao Y."/>
            <person name="Guo X."/>
        </authorList>
    </citation>
    <scope>NUCLEOTIDE SEQUENCE</scope>
    <source>
        <strain evidence="3">LBG001</strain>
    </source>
</reference>
<gene>
    <name evidence="3" type="ORF">MNR06_16515</name>
</gene>
<keyword evidence="2" id="KW-0732">Signal</keyword>
<evidence type="ECO:0000256" key="2">
    <source>
        <dbReference type="SAM" id="SignalP"/>
    </source>
</evidence>
<feature type="chain" id="PRO_5046760988" evidence="2">
    <location>
        <begin position="23"/>
        <end position="251"/>
    </location>
</feature>
<evidence type="ECO:0000256" key="1">
    <source>
        <dbReference type="SAM" id="MobiDB-lite"/>
    </source>
</evidence>
<evidence type="ECO:0000313" key="4">
    <source>
        <dbReference type="Proteomes" id="UP000830116"/>
    </source>
</evidence>
<accession>A0ABY4C992</accession>
<dbReference type="RefSeq" id="WP_243537716.1">
    <property type="nucleotide sequence ID" value="NZ_CP093442.1"/>
</dbReference>
<dbReference type="Proteomes" id="UP000830116">
    <property type="component" value="Chromosome"/>
</dbReference>
<organism evidence="3 4">
    <name type="scientific">Bdellovibrio reynosensis</name>
    <dbReference type="NCBI Taxonomy" id="2835041"/>
    <lineage>
        <taxon>Bacteria</taxon>
        <taxon>Pseudomonadati</taxon>
        <taxon>Bdellovibrionota</taxon>
        <taxon>Bdellovibrionia</taxon>
        <taxon>Bdellovibrionales</taxon>
        <taxon>Pseudobdellovibrionaceae</taxon>
        <taxon>Bdellovibrio</taxon>
    </lineage>
</organism>
<dbReference type="PANTHER" id="PTHR38847">
    <property type="match status" value="1"/>
</dbReference>
<evidence type="ECO:0000313" key="3">
    <source>
        <dbReference type="EMBL" id="UOF01299.1"/>
    </source>
</evidence>
<feature type="compositionally biased region" description="Low complexity" evidence="1">
    <location>
        <begin position="234"/>
        <end position="243"/>
    </location>
</feature>
<dbReference type="InterPro" id="IPR025649">
    <property type="entry name" value="DUF4360"/>
</dbReference>
<feature type="region of interest" description="Disordered" evidence="1">
    <location>
        <begin position="218"/>
        <end position="251"/>
    </location>
</feature>
<dbReference type="Pfam" id="PF14273">
    <property type="entry name" value="DUF4360"/>
    <property type="match status" value="1"/>
</dbReference>
<name>A0ABY4C992_9BACT</name>